<evidence type="ECO:0000313" key="2">
    <source>
        <dbReference type="Proteomes" id="UP001153678"/>
    </source>
</evidence>
<proteinExistence type="predicted"/>
<dbReference type="OrthoDB" id="2423006at2759"/>
<protein>
    <submittedName>
        <fullName evidence="1">1654_t:CDS:1</fullName>
    </submittedName>
</protein>
<reference evidence="1" key="1">
    <citation type="submission" date="2022-08" db="EMBL/GenBank/DDBJ databases">
        <authorList>
            <person name="Kallberg Y."/>
            <person name="Tangrot J."/>
            <person name="Rosling A."/>
        </authorList>
    </citation>
    <scope>NUCLEOTIDE SEQUENCE</scope>
    <source>
        <strain evidence="1">Wild A</strain>
    </source>
</reference>
<evidence type="ECO:0000313" key="1">
    <source>
        <dbReference type="EMBL" id="CAI2179361.1"/>
    </source>
</evidence>
<keyword evidence="2" id="KW-1185">Reference proteome</keyword>
<dbReference type="EMBL" id="CAMKVN010002052">
    <property type="protein sequence ID" value="CAI2179361.1"/>
    <property type="molecule type" value="Genomic_DNA"/>
</dbReference>
<accession>A0A9W4WU96</accession>
<sequence length="101" mass="11765">IRELYNEWISEEVPELTPARKIKRPAYNKVAQLVKVAWDSINVEKIKKSFKCCGISVAKDGTEDDFIFDYDFLNDENDNLNDDIVFEDTIYDDFVAGYENT</sequence>
<dbReference type="AlphaFoldDB" id="A0A9W4WU96"/>
<name>A0A9W4WU96_9GLOM</name>
<organism evidence="1 2">
    <name type="scientific">Funneliformis geosporum</name>
    <dbReference type="NCBI Taxonomy" id="1117311"/>
    <lineage>
        <taxon>Eukaryota</taxon>
        <taxon>Fungi</taxon>
        <taxon>Fungi incertae sedis</taxon>
        <taxon>Mucoromycota</taxon>
        <taxon>Glomeromycotina</taxon>
        <taxon>Glomeromycetes</taxon>
        <taxon>Glomerales</taxon>
        <taxon>Glomeraceae</taxon>
        <taxon>Funneliformis</taxon>
    </lineage>
</organism>
<dbReference type="Proteomes" id="UP001153678">
    <property type="component" value="Unassembled WGS sequence"/>
</dbReference>
<gene>
    <name evidence="1" type="ORF">FWILDA_LOCUS9050</name>
</gene>
<comment type="caution">
    <text evidence="1">The sequence shown here is derived from an EMBL/GenBank/DDBJ whole genome shotgun (WGS) entry which is preliminary data.</text>
</comment>
<feature type="non-terminal residue" evidence="1">
    <location>
        <position position="1"/>
    </location>
</feature>